<proteinExistence type="predicted"/>
<evidence type="ECO:0000256" key="4">
    <source>
        <dbReference type="SAM" id="MobiDB-lite"/>
    </source>
</evidence>
<dbReference type="PROSITE" id="PS50102">
    <property type="entry name" value="RRM"/>
    <property type="match status" value="1"/>
</dbReference>
<evidence type="ECO:0000256" key="2">
    <source>
        <dbReference type="ARBA" id="ARBA00023242"/>
    </source>
</evidence>
<comment type="subcellular location">
    <subcellularLocation>
        <location evidence="1">Nucleus</location>
    </subcellularLocation>
</comment>
<dbReference type="GO" id="GO:0034046">
    <property type="term" value="F:poly(G) binding"/>
    <property type="evidence" value="ECO:0007669"/>
    <property type="project" value="TreeGrafter"/>
</dbReference>
<dbReference type="SMART" id="SM00360">
    <property type="entry name" value="RRM"/>
    <property type="match status" value="2"/>
</dbReference>
<feature type="domain" description="RRM" evidence="5">
    <location>
        <begin position="74"/>
        <end position="153"/>
    </location>
</feature>
<keyword evidence="2" id="KW-0539">Nucleus</keyword>
<dbReference type="GO" id="GO:0010468">
    <property type="term" value="P:regulation of gene expression"/>
    <property type="evidence" value="ECO:0007669"/>
    <property type="project" value="TreeGrafter"/>
</dbReference>
<dbReference type="InterPro" id="IPR000504">
    <property type="entry name" value="RRM_dom"/>
</dbReference>
<dbReference type="InParanoid" id="M3YID8"/>
<name>M3YID8_MUSPF</name>
<dbReference type="eggNOG" id="KOG0118">
    <property type="taxonomic scope" value="Eukaryota"/>
</dbReference>
<dbReference type="GO" id="GO:0005654">
    <property type="term" value="C:nucleoplasm"/>
    <property type="evidence" value="ECO:0007669"/>
    <property type="project" value="TreeGrafter"/>
</dbReference>
<accession>M3YID8</accession>
<sequence length="249" mass="27692">DTSKIDLMKYLSQFGEVVDCTIKTNLVTRKSRAFIVLFKDAASVNNVLELKEHKLDGKLIDPKGAQTFKGKEPKKIIVGGLSPNPSEEQIKEYFGAFGEAENIELPMDTKTNERRGFCFITYTDEEPVKKWLESRYHQIRSGKCEIKVAQSKEQQQQRKGATGGRGDPRGRGGRQGRNSNQGFSNDYDRGYGNYNSACGGDQTCSGCGSYDYTGCNNSGNCAYGRGHANNSYGKVSHWGGNHQNNYQPR</sequence>
<dbReference type="STRING" id="9669.ENSMPUP00000011095"/>
<evidence type="ECO:0000256" key="3">
    <source>
        <dbReference type="PROSITE-ProRule" id="PRU00176"/>
    </source>
</evidence>
<dbReference type="InterPro" id="IPR012677">
    <property type="entry name" value="Nucleotide-bd_a/b_plait_sf"/>
</dbReference>
<dbReference type="GO" id="GO:0008143">
    <property type="term" value="F:poly(A) binding"/>
    <property type="evidence" value="ECO:0007669"/>
    <property type="project" value="TreeGrafter"/>
</dbReference>
<dbReference type="GeneTree" id="ENSGT00940000154426"/>
<keyword evidence="3" id="KW-0694">RNA-binding</keyword>
<dbReference type="GO" id="GO:0000785">
    <property type="term" value="C:chromatin"/>
    <property type="evidence" value="ECO:0007669"/>
    <property type="project" value="TreeGrafter"/>
</dbReference>
<protein>
    <recommendedName>
        <fullName evidence="5">RRM domain-containing protein</fullName>
    </recommendedName>
</protein>
<dbReference type="EMBL" id="AEYP01051722">
    <property type="status" value="NOT_ANNOTATED_CDS"/>
    <property type="molecule type" value="Genomic_DNA"/>
</dbReference>
<dbReference type="PANTHER" id="PTHR48033">
    <property type="entry name" value="RNA-BINDING (RRM/RBD/RNP MOTIFS) FAMILY PROTEIN"/>
    <property type="match status" value="1"/>
</dbReference>
<dbReference type="SUPFAM" id="SSF54928">
    <property type="entry name" value="RNA-binding domain, RBD"/>
    <property type="match status" value="2"/>
</dbReference>
<dbReference type="Ensembl" id="ENSMPUT00000011282.1">
    <property type="protein sequence ID" value="ENSMPUP00000011095.1"/>
    <property type="gene ID" value="ENSMPUG00000011188.1"/>
</dbReference>
<organism evidence="6">
    <name type="scientific">Mustela putorius furo</name>
    <name type="common">European domestic ferret</name>
    <name type="synonym">Mustela furo</name>
    <dbReference type="NCBI Taxonomy" id="9669"/>
    <lineage>
        <taxon>Eukaryota</taxon>
        <taxon>Metazoa</taxon>
        <taxon>Chordata</taxon>
        <taxon>Craniata</taxon>
        <taxon>Vertebrata</taxon>
        <taxon>Euteleostomi</taxon>
        <taxon>Mammalia</taxon>
        <taxon>Eutheria</taxon>
        <taxon>Laurasiatheria</taxon>
        <taxon>Carnivora</taxon>
        <taxon>Caniformia</taxon>
        <taxon>Musteloidea</taxon>
        <taxon>Mustelidae</taxon>
        <taxon>Mustelinae</taxon>
        <taxon>Mustela</taxon>
    </lineage>
</organism>
<evidence type="ECO:0000259" key="5">
    <source>
        <dbReference type="PROSITE" id="PS50102"/>
    </source>
</evidence>
<dbReference type="InterPro" id="IPR035979">
    <property type="entry name" value="RBD_domain_sf"/>
</dbReference>
<dbReference type="PANTHER" id="PTHR48033:SF2">
    <property type="entry name" value="HETEROGENEOUS NUCLEAR RIBONUCLEOPROTEIN D-LIKE"/>
    <property type="match status" value="1"/>
</dbReference>
<evidence type="ECO:0000256" key="1">
    <source>
        <dbReference type="ARBA" id="ARBA00004123"/>
    </source>
</evidence>
<evidence type="ECO:0000313" key="6">
    <source>
        <dbReference type="Ensembl" id="ENSMPUP00000011095.1"/>
    </source>
</evidence>
<dbReference type="AlphaFoldDB" id="M3YID8"/>
<feature type="region of interest" description="Disordered" evidence="4">
    <location>
        <begin position="148"/>
        <end position="186"/>
    </location>
</feature>
<dbReference type="Pfam" id="PF00076">
    <property type="entry name" value="RRM_1"/>
    <property type="match status" value="1"/>
</dbReference>
<dbReference type="Gene3D" id="3.30.70.330">
    <property type="match status" value="2"/>
</dbReference>
<reference evidence="6" key="1">
    <citation type="submission" date="2024-06" db="UniProtKB">
        <authorList>
            <consortium name="Ensembl"/>
        </authorList>
    </citation>
    <scope>IDENTIFICATION</scope>
</reference>